<sequence>MQELTKEVVRNPKAGPLVLKVGQAGAGQTITLPVVEIHPVFGSGGRLAYLRQKVLVEKGLMPKKESRGGGDRFVLDLIHWARSLLRTNMHITFQSEWMAEQLLLWDPSGHAYSGGLLSDVTYRFFRNGYLLSTSMYSNVMHCWIPIQLTWMWGLDITHYQAHFTTLIQQIKSAKLTFHEQELLVQQVVDFSSAQKKGFMAAYMDVFNKLDPSKALSKLKGCHEHYRQSITQIKKNCNVVNTSHLDGARFT</sequence>
<dbReference type="KEGG" id="mlr:MELLADRAFT_84900"/>
<name>F4RH65_MELLP</name>
<dbReference type="GeneID" id="18933652"/>
<dbReference type="Proteomes" id="UP000001072">
    <property type="component" value="Unassembled WGS sequence"/>
</dbReference>
<dbReference type="OrthoDB" id="3046222at2759"/>
<dbReference type="InParanoid" id="F4RH65"/>
<protein>
    <submittedName>
        <fullName evidence="1">Uncharacterized protein</fullName>
    </submittedName>
</protein>
<evidence type="ECO:0000313" key="1">
    <source>
        <dbReference type="EMBL" id="EGG08385.1"/>
    </source>
</evidence>
<evidence type="ECO:0000313" key="2">
    <source>
        <dbReference type="Proteomes" id="UP000001072"/>
    </source>
</evidence>
<gene>
    <name evidence="1" type="ORF">MELLADRAFT_84900</name>
</gene>
<dbReference type="VEuPathDB" id="FungiDB:MELLADRAFT_84900"/>
<dbReference type="AlphaFoldDB" id="F4RH65"/>
<organism evidence="2">
    <name type="scientific">Melampsora larici-populina (strain 98AG31 / pathotype 3-4-7)</name>
    <name type="common">Poplar leaf rust fungus</name>
    <dbReference type="NCBI Taxonomy" id="747676"/>
    <lineage>
        <taxon>Eukaryota</taxon>
        <taxon>Fungi</taxon>
        <taxon>Dikarya</taxon>
        <taxon>Basidiomycota</taxon>
        <taxon>Pucciniomycotina</taxon>
        <taxon>Pucciniomycetes</taxon>
        <taxon>Pucciniales</taxon>
        <taxon>Melampsoraceae</taxon>
        <taxon>Melampsora</taxon>
    </lineage>
</organism>
<keyword evidence="2" id="KW-1185">Reference proteome</keyword>
<dbReference type="RefSeq" id="XP_007408583.1">
    <property type="nucleotide sequence ID" value="XM_007408521.1"/>
</dbReference>
<dbReference type="HOGENOM" id="CLU_047861_0_0_1"/>
<proteinExistence type="predicted"/>
<reference evidence="2" key="1">
    <citation type="journal article" date="2011" name="Proc. Natl. Acad. Sci. U.S.A.">
        <title>Obligate biotrophy features unraveled by the genomic analysis of rust fungi.</title>
        <authorList>
            <person name="Duplessis S."/>
            <person name="Cuomo C.A."/>
            <person name="Lin Y.-C."/>
            <person name="Aerts A."/>
            <person name="Tisserant E."/>
            <person name="Veneault-Fourrey C."/>
            <person name="Joly D.L."/>
            <person name="Hacquard S."/>
            <person name="Amselem J."/>
            <person name="Cantarel B.L."/>
            <person name="Chiu R."/>
            <person name="Coutinho P.M."/>
            <person name="Feau N."/>
            <person name="Field M."/>
            <person name="Frey P."/>
            <person name="Gelhaye E."/>
            <person name="Goldberg J."/>
            <person name="Grabherr M.G."/>
            <person name="Kodira C.D."/>
            <person name="Kohler A."/>
            <person name="Kuees U."/>
            <person name="Lindquist E.A."/>
            <person name="Lucas S.M."/>
            <person name="Mago R."/>
            <person name="Mauceli E."/>
            <person name="Morin E."/>
            <person name="Murat C."/>
            <person name="Pangilinan J.L."/>
            <person name="Park R."/>
            <person name="Pearson M."/>
            <person name="Quesneville H."/>
            <person name="Rouhier N."/>
            <person name="Sakthikumar S."/>
            <person name="Salamov A.A."/>
            <person name="Schmutz J."/>
            <person name="Selles B."/>
            <person name="Shapiro H."/>
            <person name="Tanguay P."/>
            <person name="Tuskan G.A."/>
            <person name="Henrissat B."/>
            <person name="Van de Peer Y."/>
            <person name="Rouze P."/>
            <person name="Ellis J.G."/>
            <person name="Dodds P.N."/>
            <person name="Schein J.E."/>
            <person name="Zhong S."/>
            <person name="Hamelin R.C."/>
            <person name="Grigoriev I.V."/>
            <person name="Szabo L.J."/>
            <person name="Martin F."/>
        </authorList>
    </citation>
    <scope>NUCLEOTIDE SEQUENCE [LARGE SCALE GENOMIC DNA]</scope>
    <source>
        <strain evidence="2">98AG31 / pathotype 3-4-7</strain>
    </source>
</reference>
<dbReference type="EMBL" id="GL883101">
    <property type="protein sequence ID" value="EGG08385.1"/>
    <property type="molecule type" value="Genomic_DNA"/>
</dbReference>
<accession>F4RH65</accession>